<proteinExistence type="predicted"/>
<evidence type="ECO:0000259" key="3">
    <source>
        <dbReference type="Pfam" id="PF05170"/>
    </source>
</evidence>
<dbReference type="GO" id="GO:0090313">
    <property type="term" value="P:regulation of protein targeting to membrane"/>
    <property type="evidence" value="ECO:0007669"/>
    <property type="project" value="TreeGrafter"/>
</dbReference>
<dbReference type="EMBL" id="CP044543">
    <property type="protein sequence ID" value="QFI74667.1"/>
    <property type="molecule type" value="Genomic_DNA"/>
</dbReference>
<dbReference type="AlphaFoldDB" id="A0A5P6P8F0"/>
<keyword evidence="2" id="KW-1133">Transmembrane helix</keyword>
<dbReference type="GO" id="GO:0005886">
    <property type="term" value="C:plasma membrane"/>
    <property type="evidence" value="ECO:0007669"/>
    <property type="project" value="TreeGrafter"/>
</dbReference>
<evidence type="ECO:0000256" key="1">
    <source>
        <dbReference type="SAM" id="MobiDB-lite"/>
    </source>
</evidence>
<protein>
    <submittedName>
        <fullName evidence="4">AsmA family protein</fullName>
    </submittedName>
</protein>
<feature type="region of interest" description="Disordered" evidence="1">
    <location>
        <begin position="605"/>
        <end position="630"/>
    </location>
</feature>
<accession>A0A5P6P8F0</accession>
<keyword evidence="2" id="KW-0812">Transmembrane</keyword>
<evidence type="ECO:0000256" key="2">
    <source>
        <dbReference type="SAM" id="Phobius"/>
    </source>
</evidence>
<dbReference type="OrthoDB" id="5439561at2"/>
<organism evidence="4 5">
    <name type="scientific">Bradyrhizobium betae</name>
    <dbReference type="NCBI Taxonomy" id="244734"/>
    <lineage>
        <taxon>Bacteria</taxon>
        <taxon>Pseudomonadati</taxon>
        <taxon>Pseudomonadota</taxon>
        <taxon>Alphaproteobacteria</taxon>
        <taxon>Hyphomicrobiales</taxon>
        <taxon>Nitrobacteraceae</taxon>
        <taxon>Bradyrhizobium</taxon>
    </lineage>
</organism>
<sequence>MAQGMKRLGTPIAALLGVALIALIATSWLINRDALRRAVEVQIREVTGLELNVAGAIDISVLPASYISFHDVGLKGGGTGDPALHVDVLTANLRLLPLLLQRFEIADLTLLRPRIHVSLKPDGDSNWTPFIQTIARTMKPGADNQVSFSEIRIQDGVLNYEDAATHATEKFEDVDLSLAWPSISRSFAATGQFDWRGERVDGSISFSDFVAALSGDRSGLKARIASAPLKLAFDGSVANRTSPMMEGTVTIDSPSLRNALRWTGQPQPGSGGFGRFALKARANVVGPSIALTNVNVELDGNTAEGVMTYANNGRQTLQATLAADALDFTPYISTFRLLASGARDWNRQLFDLNGLSTTDLDMRLSAAKLTVGPTKLGRTAIGANLRNGTLALSVGEAQVYGGIAKGSFGIARSDTVADVKAQFQFIDVDLQACASELFGLSKLSGRGNINVSLLASGSSPFGLVQSLDGTATVTGHDGAISGFNAEQLLKRLERRPLSGGGNFRNGSTPYDSLTVALKFSDGVATAEDIRIEGPAAKITLTGTASVPTREYDMKGVASLNTTSGFQLPFMVQGPWDDPLIFPDPEALIRQSPAATPFLDLLKQRITGSGKRPAQDGSPTADNAKENAKSN</sequence>
<evidence type="ECO:0000313" key="5">
    <source>
        <dbReference type="Proteomes" id="UP000325641"/>
    </source>
</evidence>
<keyword evidence="2" id="KW-0472">Membrane</keyword>
<feature type="domain" description="AsmA" evidence="3">
    <location>
        <begin position="345"/>
        <end position="528"/>
    </location>
</feature>
<dbReference type="InterPro" id="IPR052894">
    <property type="entry name" value="AsmA-related"/>
</dbReference>
<dbReference type="Proteomes" id="UP000325641">
    <property type="component" value="Chromosome"/>
</dbReference>
<gene>
    <name evidence="4" type="ORF">F8237_21005</name>
</gene>
<dbReference type="InterPro" id="IPR007844">
    <property type="entry name" value="AsmA"/>
</dbReference>
<feature type="transmembrane region" description="Helical" evidence="2">
    <location>
        <begin position="12"/>
        <end position="30"/>
    </location>
</feature>
<dbReference type="PANTHER" id="PTHR30441:SF4">
    <property type="entry name" value="PROTEIN ASMA"/>
    <property type="match status" value="1"/>
</dbReference>
<dbReference type="RefSeq" id="WP_151647541.1">
    <property type="nucleotide sequence ID" value="NZ_CP044543.1"/>
</dbReference>
<evidence type="ECO:0000313" key="4">
    <source>
        <dbReference type="EMBL" id="QFI74667.1"/>
    </source>
</evidence>
<dbReference type="PANTHER" id="PTHR30441">
    <property type="entry name" value="DUF748 DOMAIN-CONTAINING PROTEIN"/>
    <property type="match status" value="1"/>
</dbReference>
<feature type="domain" description="AsmA" evidence="3">
    <location>
        <begin position="10"/>
        <end position="205"/>
    </location>
</feature>
<dbReference type="Pfam" id="PF05170">
    <property type="entry name" value="AsmA"/>
    <property type="match status" value="2"/>
</dbReference>
<dbReference type="KEGG" id="bbet:F8237_21005"/>
<reference evidence="5" key="1">
    <citation type="submission" date="2019-10" db="EMBL/GenBank/DDBJ databases">
        <title>Complete Genome Sequence of Bradyrhizobium betae type strain PL7HG1T.</title>
        <authorList>
            <person name="Bromfield E.S.P."/>
            <person name="Cloutier S."/>
        </authorList>
    </citation>
    <scope>NUCLEOTIDE SEQUENCE [LARGE SCALE GENOMIC DNA]</scope>
    <source>
        <strain evidence="5">PL7HG1</strain>
    </source>
</reference>
<name>A0A5P6P8F0_9BRAD</name>